<reference evidence="1 2" key="1">
    <citation type="submission" date="2017-03" db="EMBL/GenBank/DDBJ databases">
        <title>Genomes of endolithic fungi from Antarctica.</title>
        <authorList>
            <person name="Coleine C."/>
            <person name="Masonjones S."/>
            <person name="Stajich J.E."/>
        </authorList>
    </citation>
    <scope>NUCLEOTIDE SEQUENCE [LARGE SCALE GENOMIC DNA]</scope>
    <source>
        <strain evidence="1 2">CCFEE 6315</strain>
    </source>
</reference>
<sequence length="387" mass="43645">MQSVTQAPEAPPTPPEDVIIATLGKPLALHETDETYIITADDLGRFERFQNRTVYTLGTAQTVEVYRQAVVKLGCEHSYLTHIVFAIVLMHDRYLSDNPWAPPSHAESFHHYHGTAIFNATLQRAPLPEAEKDAMWGCAALLAAMTIASIDATTPDEAWPLAAPSLSNLDWLRMSDGKKEVWKLADPLRENSCWRPALIHEHEKDPRDPSIRKAEWELLLPTLTKLFNYNTTNLSQPTSQTPPPTTAAEAEAEAEAKAEAQNNPYHTALTLLLNLLPLQCTHTTILYFLSFLGHMDPRYRALLHAKDPKALVLLAWWYAKVLDDYPVWWLRRRGTLECKAICLFLWKRFSYVCEFGRLADYPRRVVGLGVNGDYEREVALAGSVGMG</sequence>
<proteinExistence type="predicted"/>
<keyword evidence="2" id="KW-1185">Reference proteome</keyword>
<gene>
    <name evidence="1" type="ORF">B0A50_04838</name>
</gene>
<comment type="caution">
    <text evidence="1">The sequence shown here is derived from an EMBL/GenBank/DDBJ whole genome shotgun (WGS) entry which is preliminary data.</text>
</comment>
<name>A0A4U0TZ53_9PEZI</name>
<dbReference type="AlphaFoldDB" id="A0A4U0TZ53"/>
<dbReference type="Proteomes" id="UP000308549">
    <property type="component" value="Unassembled WGS sequence"/>
</dbReference>
<dbReference type="GO" id="GO:0001228">
    <property type="term" value="F:DNA-binding transcription activator activity, RNA polymerase II-specific"/>
    <property type="evidence" value="ECO:0007669"/>
    <property type="project" value="TreeGrafter"/>
</dbReference>
<accession>A0A4U0TZ53</accession>
<dbReference type="PANTHER" id="PTHR47784">
    <property type="entry name" value="STEROL UPTAKE CONTROL PROTEIN 2"/>
    <property type="match status" value="1"/>
</dbReference>
<evidence type="ECO:0000313" key="2">
    <source>
        <dbReference type="Proteomes" id="UP000308549"/>
    </source>
</evidence>
<organism evidence="1 2">
    <name type="scientific">Salinomyces thailandicus</name>
    <dbReference type="NCBI Taxonomy" id="706561"/>
    <lineage>
        <taxon>Eukaryota</taxon>
        <taxon>Fungi</taxon>
        <taxon>Dikarya</taxon>
        <taxon>Ascomycota</taxon>
        <taxon>Pezizomycotina</taxon>
        <taxon>Dothideomycetes</taxon>
        <taxon>Dothideomycetidae</taxon>
        <taxon>Mycosphaerellales</taxon>
        <taxon>Teratosphaeriaceae</taxon>
        <taxon>Salinomyces</taxon>
    </lineage>
</organism>
<dbReference type="OrthoDB" id="416217at2759"/>
<protein>
    <submittedName>
        <fullName evidence="1">Uncharacterized protein</fullName>
    </submittedName>
</protein>
<evidence type="ECO:0000313" key="1">
    <source>
        <dbReference type="EMBL" id="TKA27737.1"/>
    </source>
</evidence>
<dbReference type="InterPro" id="IPR053157">
    <property type="entry name" value="Sterol_Uptake_Regulator"/>
</dbReference>
<dbReference type="EMBL" id="NAJL01000021">
    <property type="protein sequence ID" value="TKA27737.1"/>
    <property type="molecule type" value="Genomic_DNA"/>
</dbReference>
<dbReference type="PANTHER" id="PTHR47784:SF9">
    <property type="entry name" value="ZN(II)2CYS6 TRANSCRIPTION FACTOR (EUROFUNG)"/>
    <property type="match status" value="1"/>
</dbReference>